<dbReference type="GO" id="GO:0045944">
    <property type="term" value="P:positive regulation of transcription by RNA polymerase II"/>
    <property type="evidence" value="ECO:0007669"/>
    <property type="project" value="TreeGrafter"/>
</dbReference>
<protein>
    <submittedName>
        <fullName evidence="14">TORC_N domain-containing protein</fullName>
    </submittedName>
</protein>
<comment type="subcellular location">
    <subcellularLocation>
        <location evidence="2">Cytoplasm</location>
    </subcellularLocation>
    <subcellularLocation>
        <location evidence="1">Nucleus</location>
    </subcellularLocation>
</comment>
<organism evidence="14">
    <name type="scientific">Brugia pahangi</name>
    <name type="common">Filarial nematode worm</name>
    <dbReference type="NCBI Taxonomy" id="6280"/>
    <lineage>
        <taxon>Eukaryota</taxon>
        <taxon>Metazoa</taxon>
        <taxon>Ecdysozoa</taxon>
        <taxon>Nematoda</taxon>
        <taxon>Chromadorea</taxon>
        <taxon>Rhabditida</taxon>
        <taxon>Spirurina</taxon>
        <taxon>Spiruromorpha</taxon>
        <taxon>Filarioidea</taxon>
        <taxon>Onchocercidae</taxon>
        <taxon>Brugia</taxon>
    </lineage>
</organism>
<evidence type="ECO:0000313" key="14">
    <source>
        <dbReference type="WBParaSite" id="BPAG_0001187401-mRNA-1"/>
    </source>
</evidence>
<dbReference type="AlphaFoldDB" id="A0A0N4TT26"/>
<dbReference type="Pfam" id="PF12884">
    <property type="entry name" value="TORC_N"/>
    <property type="match status" value="1"/>
</dbReference>
<dbReference type="GO" id="GO:0005634">
    <property type="term" value="C:nucleus"/>
    <property type="evidence" value="ECO:0007669"/>
    <property type="project" value="UniProtKB-SubCell"/>
</dbReference>
<evidence type="ECO:0000256" key="6">
    <source>
        <dbReference type="ARBA" id="ARBA00023015"/>
    </source>
</evidence>
<dbReference type="GO" id="GO:0005737">
    <property type="term" value="C:cytoplasm"/>
    <property type="evidence" value="ECO:0007669"/>
    <property type="project" value="UniProtKB-SubCell"/>
</dbReference>
<dbReference type="GO" id="GO:0051289">
    <property type="term" value="P:protein homotetramerization"/>
    <property type="evidence" value="ECO:0007669"/>
    <property type="project" value="InterPro"/>
</dbReference>
<keyword evidence="7" id="KW-0010">Activator</keyword>
<keyword evidence="8" id="KW-0804">Transcription</keyword>
<accession>A0A0N4TT26</accession>
<dbReference type="STRING" id="6280.A0A0N4TT26"/>
<keyword evidence="13" id="KW-1185">Reference proteome</keyword>
<sequence>MPQQLSMAQGTPRKFAEKIAIMERKQNEDQEVFTSVMRDVRAITSNCTASPPVCSSPQALAPPINWNRSGGSLPNVHEMVQQQPDIHHWSYLHDSSQLNQSNHLRGRSPITTTTTTTHYHPYKLFKQHERYLPIDQLDYQHLHCSASNHLQPPDMLWPKARSDPTIFMNLYQQQERLENFNIQDLTLLSSNQSLSPLSFHPTTDSFNGTLQQKIINDSKEITIGSSLPDIPTPIATIQSCPYHYHYHHYHHLHHLHHHHHQTITQRHNTSLCQTLATPPSSSESQSAPTSPAQSVELPVPTAWPQRNYSNSPESREIPNIVLTGTDGELDCFEDLQDLHLDANELQQLLSSNEQVDPTGETQLLQ</sequence>
<evidence type="ECO:0000313" key="12">
    <source>
        <dbReference type="EMBL" id="VDN93022.1"/>
    </source>
</evidence>
<feature type="domain" description="Transducer of regulated CREB activity N-terminal" evidence="11">
    <location>
        <begin position="11"/>
        <end position="49"/>
    </location>
</feature>
<reference evidence="14" key="1">
    <citation type="submission" date="2017-02" db="UniProtKB">
        <authorList>
            <consortium name="WormBaseParasite"/>
        </authorList>
    </citation>
    <scope>IDENTIFICATION</scope>
</reference>
<evidence type="ECO:0000256" key="2">
    <source>
        <dbReference type="ARBA" id="ARBA00004496"/>
    </source>
</evidence>
<evidence type="ECO:0000256" key="5">
    <source>
        <dbReference type="ARBA" id="ARBA00022553"/>
    </source>
</evidence>
<proteinExistence type="inferred from homology"/>
<comment type="similarity">
    <text evidence="3">Belongs to the TORC family.</text>
</comment>
<keyword evidence="9" id="KW-0539">Nucleus</keyword>
<evidence type="ECO:0000256" key="3">
    <source>
        <dbReference type="ARBA" id="ARBA00007167"/>
    </source>
</evidence>
<evidence type="ECO:0000256" key="1">
    <source>
        <dbReference type="ARBA" id="ARBA00004123"/>
    </source>
</evidence>
<dbReference type="InterPro" id="IPR024786">
    <property type="entry name" value="TORC"/>
</dbReference>
<dbReference type="WBParaSite" id="BPAG_0001187401-mRNA-1">
    <property type="protein sequence ID" value="BPAG_0001187401-mRNA-1"/>
    <property type="gene ID" value="BPAG_0001187401"/>
</dbReference>
<keyword evidence="5" id="KW-0597">Phosphoprotein</keyword>
<feature type="compositionally biased region" description="Low complexity" evidence="10">
    <location>
        <begin position="276"/>
        <end position="294"/>
    </location>
</feature>
<evidence type="ECO:0000256" key="7">
    <source>
        <dbReference type="ARBA" id="ARBA00023159"/>
    </source>
</evidence>
<dbReference type="PANTHER" id="PTHR13589">
    <property type="entry name" value="CREB-REGULATED TRANSCRIPTION COACTIVATOR"/>
    <property type="match status" value="1"/>
</dbReference>
<evidence type="ECO:0000259" key="11">
    <source>
        <dbReference type="Pfam" id="PF12884"/>
    </source>
</evidence>
<keyword evidence="4" id="KW-0963">Cytoplasm</keyword>
<evidence type="ECO:0000256" key="9">
    <source>
        <dbReference type="ARBA" id="ARBA00023242"/>
    </source>
</evidence>
<evidence type="ECO:0000256" key="4">
    <source>
        <dbReference type="ARBA" id="ARBA00022490"/>
    </source>
</evidence>
<dbReference type="InterPro" id="IPR024783">
    <property type="entry name" value="TORC_N"/>
</dbReference>
<dbReference type="PANTHER" id="PTHR13589:SF15">
    <property type="entry name" value="CREB-REGULATED TRANSCRIPTION COACTIVATOR, ISOFORM B"/>
    <property type="match status" value="1"/>
</dbReference>
<feature type="region of interest" description="Disordered" evidence="10">
    <location>
        <begin position="274"/>
        <end position="317"/>
    </location>
</feature>
<evidence type="ECO:0000256" key="10">
    <source>
        <dbReference type="SAM" id="MobiDB-lite"/>
    </source>
</evidence>
<reference evidence="12 13" key="2">
    <citation type="submission" date="2018-11" db="EMBL/GenBank/DDBJ databases">
        <authorList>
            <consortium name="Pathogen Informatics"/>
        </authorList>
    </citation>
    <scope>NUCLEOTIDE SEQUENCE [LARGE SCALE GENOMIC DNA]</scope>
</reference>
<dbReference type="GO" id="GO:0008140">
    <property type="term" value="F:cAMP response element binding protein binding"/>
    <property type="evidence" value="ECO:0007669"/>
    <property type="project" value="InterPro"/>
</dbReference>
<evidence type="ECO:0000256" key="8">
    <source>
        <dbReference type="ARBA" id="ARBA00023163"/>
    </source>
</evidence>
<gene>
    <name evidence="12" type="ORF">BPAG_LOCUS11836</name>
</gene>
<dbReference type="EMBL" id="UZAD01013252">
    <property type="protein sequence ID" value="VDN93022.1"/>
    <property type="molecule type" value="Genomic_DNA"/>
</dbReference>
<keyword evidence="6" id="KW-0805">Transcription regulation</keyword>
<evidence type="ECO:0000313" key="13">
    <source>
        <dbReference type="Proteomes" id="UP000278627"/>
    </source>
</evidence>
<name>A0A0N4TT26_BRUPA</name>
<dbReference type="Proteomes" id="UP000278627">
    <property type="component" value="Unassembled WGS sequence"/>
</dbReference>